<dbReference type="GeneID" id="7823454"/>
<sequence length="667" mass="78348">MAEIKNDLQNEQTQVKQTPQLRRRRGSNSVTNILQASNSQLLNSASQADNNQQILKNDKQIKTIKFKRSYSQILKEIEQLKPQKQQFNITKLKQNYMEMKSNKSQRQRVDELYNQLSQKYRLQKVSKEELFQKNISEFKGLKTFVDLKQQIQEMNIMENKDFKKNLEILKIRERVSQLNEELNKNNYLEDEDGVQQLKFKENMLNSIKKNYDTSQIKNQRQFFFKKLTSFLNNDTKIEVMDENCLEWSKLPGPLHSYLKNLMIKQKKSKAMKIREEEIKQNIIESQKEQEFRQKILESQYDINGQSQQKFPQNQYYETFKRKTDQIILDSKKQITKEFRKSFLLTNSNISNNQSRQGAPLSPTAKETKNQNSNLVSNENFFLTENINGNSNSNKILPLSKIQSQSNSSQGSVVSSIVGTPRHYQAYIQHQQVPEIKSKFIDFKKKARSSTVDDVKSLAAVASSELRSKLYQNTDSQSSITRKPQNSLEKISRQVSKILCSYKEDVQKIQEERERREQEGFNSSSILNGSLQAKYIPKNDKLDQSIQNIQNNSLRSNSHNTFFRQKSDHILTVQRGVMKKFLQQVEQAGDCYQVEKSEINNDLKVIQEEQDKHAKQINEANQFNWEGFTKEELSNQVVNHYLFSRLRQRRIKSQQEFLRQSKISKATN</sequence>
<accession>I7MFB7</accession>
<feature type="region of interest" description="Disordered" evidence="1">
    <location>
        <begin position="1"/>
        <end position="27"/>
    </location>
</feature>
<protein>
    <submittedName>
        <fullName evidence="2">Uncharacterized protein</fullName>
    </submittedName>
</protein>
<feature type="region of interest" description="Disordered" evidence="1">
    <location>
        <begin position="349"/>
        <end position="370"/>
    </location>
</feature>
<evidence type="ECO:0000256" key="1">
    <source>
        <dbReference type="SAM" id="MobiDB-lite"/>
    </source>
</evidence>
<reference evidence="3" key="1">
    <citation type="journal article" date="2006" name="PLoS Biol.">
        <title>Macronuclear genome sequence of the ciliate Tetrahymena thermophila, a model eukaryote.</title>
        <authorList>
            <person name="Eisen J.A."/>
            <person name="Coyne R.S."/>
            <person name="Wu M."/>
            <person name="Wu D."/>
            <person name="Thiagarajan M."/>
            <person name="Wortman J.R."/>
            <person name="Badger J.H."/>
            <person name="Ren Q."/>
            <person name="Amedeo P."/>
            <person name="Jones K.M."/>
            <person name="Tallon L.J."/>
            <person name="Delcher A.L."/>
            <person name="Salzberg S.L."/>
            <person name="Silva J.C."/>
            <person name="Haas B.J."/>
            <person name="Majoros W.H."/>
            <person name="Farzad M."/>
            <person name="Carlton J.M."/>
            <person name="Smith R.K. Jr."/>
            <person name="Garg J."/>
            <person name="Pearlman R.E."/>
            <person name="Karrer K.M."/>
            <person name="Sun L."/>
            <person name="Manning G."/>
            <person name="Elde N.C."/>
            <person name="Turkewitz A.P."/>
            <person name="Asai D.J."/>
            <person name="Wilkes D.E."/>
            <person name="Wang Y."/>
            <person name="Cai H."/>
            <person name="Collins K."/>
            <person name="Stewart B.A."/>
            <person name="Lee S.R."/>
            <person name="Wilamowska K."/>
            <person name="Weinberg Z."/>
            <person name="Ruzzo W.L."/>
            <person name="Wloga D."/>
            <person name="Gaertig J."/>
            <person name="Frankel J."/>
            <person name="Tsao C.-C."/>
            <person name="Gorovsky M.A."/>
            <person name="Keeling P.J."/>
            <person name="Waller R.F."/>
            <person name="Patron N.J."/>
            <person name="Cherry J.M."/>
            <person name="Stover N.A."/>
            <person name="Krieger C.J."/>
            <person name="del Toro C."/>
            <person name="Ryder H.F."/>
            <person name="Williamson S.C."/>
            <person name="Barbeau R.A."/>
            <person name="Hamilton E.P."/>
            <person name="Orias E."/>
        </authorList>
    </citation>
    <scope>NUCLEOTIDE SEQUENCE [LARGE SCALE GENOMIC DNA]</scope>
    <source>
        <strain evidence="3">SB210</strain>
    </source>
</reference>
<organism evidence="2 3">
    <name type="scientific">Tetrahymena thermophila (strain SB210)</name>
    <dbReference type="NCBI Taxonomy" id="312017"/>
    <lineage>
        <taxon>Eukaryota</taxon>
        <taxon>Sar</taxon>
        <taxon>Alveolata</taxon>
        <taxon>Ciliophora</taxon>
        <taxon>Intramacronucleata</taxon>
        <taxon>Oligohymenophorea</taxon>
        <taxon>Hymenostomatida</taxon>
        <taxon>Tetrahymenina</taxon>
        <taxon>Tetrahymenidae</taxon>
        <taxon>Tetrahymena</taxon>
    </lineage>
</organism>
<dbReference type="EMBL" id="GG662639">
    <property type="protein sequence ID" value="EAR99594.2"/>
    <property type="molecule type" value="Genomic_DNA"/>
</dbReference>
<dbReference type="Proteomes" id="UP000009168">
    <property type="component" value="Unassembled WGS sequence"/>
</dbReference>
<dbReference type="InParanoid" id="I7MFB7"/>
<evidence type="ECO:0000313" key="3">
    <source>
        <dbReference type="Proteomes" id="UP000009168"/>
    </source>
</evidence>
<dbReference type="KEGG" id="tet:TTHERM_00138570"/>
<gene>
    <name evidence="2" type="ORF">TTHERM_00138570</name>
</gene>
<proteinExistence type="predicted"/>
<name>I7MFB7_TETTS</name>
<keyword evidence="3" id="KW-1185">Reference proteome</keyword>
<dbReference type="AlphaFoldDB" id="I7MFB7"/>
<feature type="compositionally biased region" description="Polar residues" evidence="1">
    <location>
        <begin position="9"/>
        <end position="20"/>
    </location>
</feature>
<evidence type="ECO:0000313" key="2">
    <source>
        <dbReference type="EMBL" id="EAR99594.2"/>
    </source>
</evidence>
<dbReference type="RefSeq" id="XP_001019839.2">
    <property type="nucleotide sequence ID" value="XM_001019839.2"/>
</dbReference>